<dbReference type="RefSeq" id="WP_311982373.1">
    <property type="nucleotide sequence ID" value="NZ_JARQAG010000027.1"/>
</dbReference>
<dbReference type="Proteomes" id="UP001180515">
    <property type="component" value="Unassembled WGS sequence"/>
</dbReference>
<evidence type="ECO:0000256" key="1">
    <source>
        <dbReference type="ARBA" id="ARBA00022729"/>
    </source>
</evidence>
<feature type="chain" id="PRO_5042238862" evidence="2">
    <location>
        <begin position="20"/>
        <end position="365"/>
    </location>
</feature>
<accession>A0AAE4HWT7</accession>
<dbReference type="EMBL" id="JARQAG010000027">
    <property type="protein sequence ID" value="MDT2732665.1"/>
    <property type="molecule type" value="Genomic_DNA"/>
</dbReference>
<dbReference type="Gene3D" id="2.60.40.1240">
    <property type="match status" value="1"/>
</dbReference>
<organism evidence="4 5">
    <name type="scientific">Streptococcus parauberis</name>
    <dbReference type="NCBI Taxonomy" id="1348"/>
    <lineage>
        <taxon>Bacteria</taxon>
        <taxon>Bacillati</taxon>
        <taxon>Bacillota</taxon>
        <taxon>Bacilli</taxon>
        <taxon>Lactobacillales</taxon>
        <taxon>Streptococcaceae</taxon>
        <taxon>Streptococcus</taxon>
    </lineage>
</organism>
<evidence type="ECO:0000313" key="4">
    <source>
        <dbReference type="EMBL" id="MDT2732665.1"/>
    </source>
</evidence>
<evidence type="ECO:0000259" key="3">
    <source>
        <dbReference type="Pfam" id="PF11611"/>
    </source>
</evidence>
<dbReference type="PROSITE" id="PS51257">
    <property type="entry name" value="PROKAR_LIPOPROTEIN"/>
    <property type="match status" value="1"/>
</dbReference>
<proteinExistence type="predicted"/>
<reference evidence="4" key="1">
    <citation type="submission" date="2023-03" db="EMBL/GenBank/DDBJ databases">
        <authorList>
            <person name="Shen W."/>
            <person name="Cai J."/>
        </authorList>
    </citation>
    <scope>NUCLEOTIDE SEQUENCE</scope>
    <source>
        <strain evidence="4">P82-2</strain>
    </source>
</reference>
<gene>
    <name evidence="4" type="ORF">P7G31_10645</name>
</gene>
<evidence type="ECO:0000256" key="2">
    <source>
        <dbReference type="SAM" id="SignalP"/>
    </source>
</evidence>
<feature type="signal peptide" evidence="2">
    <location>
        <begin position="1"/>
        <end position="19"/>
    </location>
</feature>
<sequence>MKKLAISMVTLSSIFLLTACGGNKETKDGTVALNGLQVKVVDGEYVQPYDMKTSSSKNGFLALQLKLKNTGDKSLTYSESDITLNSEDEDLEPEHAYDSTNKFKTIGYEKLSKGRSKTEYVVFEVDKSEKGYKLTIDPNTSEKADPIELKVNAKKYKDNTENIRDLVDSYVKQTFLPGAENADKKLSKDFTLANKIEEDQKKYMDEFKKDIKNSCRYYQPSDADLEKIAKGYVDANSKRAKMEYTVKSYLPTSATITVKPSVINFDDMDLEGLANDYVEKHGNSSADYETKYKEAEKYILENLGSRYDSAAINTPKYMSGDGYDINISKDVDSGKWTVDSSDADLNYSYKDLIKPKHRWPGGSIW</sequence>
<feature type="domain" description="DUF4352" evidence="3">
    <location>
        <begin position="30"/>
        <end position="141"/>
    </location>
</feature>
<dbReference type="InterPro" id="IPR029050">
    <property type="entry name" value="Immunoprotect_excell_Ig-like"/>
</dbReference>
<evidence type="ECO:0000313" key="5">
    <source>
        <dbReference type="Proteomes" id="UP001180515"/>
    </source>
</evidence>
<dbReference type="AlphaFoldDB" id="A0AAE4HWT7"/>
<protein>
    <submittedName>
        <fullName evidence="4">DUF4352 domain-containing protein</fullName>
    </submittedName>
</protein>
<comment type="caution">
    <text evidence="4">The sequence shown here is derived from an EMBL/GenBank/DDBJ whole genome shotgun (WGS) entry which is preliminary data.</text>
</comment>
<dbReference type="Pfam" id="PF11611">
    <property type="entry name" value="DUF4352"/>
    <property type="match status" value="1"/>
</dbReference>
<name>A0AAE4HWT7_9STRE</name>
<dbReference type="InterPro" id="IPR029051">
    <property type="entry name" value="DUF4352"/>
</dbReference>
<keyword evidence="1 2" id="KW-0732">Signal</keyword>